<dbReference type="Pfam" id="PF01590">
    <property type="entry name" value="GAF"/>
    <property type="match status" value="1"/>
</dbReference>
<dbReference type="SUPFAM" id="SSF55874">
    <property type="entry name" value="ATPase domain of HSP90 chaperone/DNA topoisomerase II/histidine kinase"/>
    <property type="match status" value="1"/>
</dbReference>
<feature type="domain" description="Histidine kinase" evidence="8">
    <location>
        <begin position="187"/>
        <end position="401"/>
    </location>
</feature>
<dbReference type="SMART" id="SM00387">
    <property type="entry name" value="HATPase_c"/>
    <property type="match status" value="1"/>
</dbReference>
<keyword evidence="7" id="KW-0902">Two-component regulatory system</keyword>
<dbReference type="GO" id="GO:0005886">
    <property type="term" value="C:plasma membrane"/>
    <property type="evidence" value="ECO:0007669"/>
    <property type="project" value="UniProtKB-SubCell"/>
</dbReference>
<keyword evidence="6 9" id="KW-0418">Kinase</keyword>
<accession>A0A841DDU3</accession>
<dbReference type="CDD" id="cd00075">
    <property type="entry name" value="HATPase"/>
    <property type="match status" value="1"/>
</dbReference>
<evidence type="ECO:0000313" key="10">
    <source>
        <dbReference type="Proteomes" id="UP000562352"/>
    </source>
</evidence>
<dbReference type="InterPro" id="IPR004358">
    <property type="entry name" value="Sig_transdc_His_kin-like_C"/>
</dbReference>
<evidence type="ECO:0000256" key="3">
    <source>
        <dbReference type="ARBA" id="ARBA00012438"/>
    </source>
</evidence>
<reference evidence="9 10" key="1">
    <citation type="submission" date="2020-08" db="EMBL/GenBank/DDBJ databases">
        <title>Genomic Encyclopedia of Type Strains, Phase III (KMG-III): the genomes of soil and plant-associated and newly described type strains.</title>
        <authorList>
            <person name="Whitman W."/>
        </authorList>
    </citation>
    <scope>NUCLEOTIDE SEQUENCE [LARGE SCALE GENOMIC DNA]</scope>
    <source>
        <strain evidence="9 10">CECT 3303</strain>
    </source>
</reference>
<dbReference type="PANTHER" id="PTHR43711">
    <property type="entry name" value="TWO-COMPONENT HISTIDINE KINASE"/>
    <property type="match status" value="1"/>
</dbReference>
<dbReference type="InterPro" id="IPR036097">
    <property type="entry name" value="HisK_dim/P_sf"/>
</dbReference>
<protein>
    <recommendedName>
        <fullName evidence="3">histidine kinase</fullName>
        <ecNumber evidence="3">2.7.13.3</ecNumber>
    </recommendedName>
</protein>
<evidence type="ECO:0000259" key="8">
    <source>
        <dbReference type="PROSITE" id="PS50109"/>
    </source>
</evidence>
<evidence type="ECO:0000256" key="7">
    <source>
        <dbReference type="ARBA" id="ARBA00023012"/>
    </source>
</evidence>
<dbReference type="EMBL" id="JACHJJ010000022">
    <property type="protein sequence ID" value="MBB5966265.1"/>
    <property type="molecule type" value="Genomic_DNA"/>
</dbReference>
<dbReference type="InterPro" id="IPR029016">
    <property type="entry name" value="GAF-like_dom_sf"/>
</dbReference>
<evidence type="ECO:0000256" key="4">
    <source>
        <dbReference type="ARBA" id="ARBA00022553"/>
    </source>
</evidence>
<evidence type="ECO:0000256" key="6">
    <source>
        <dbReference type="ARBA" id="ARBA00022777"/>
    </source>
</evidence>
<dbReference type="InterPro" id="IPR003018">
    <property type="entry name" value="GAF"/>
</dbReference>
<dbReference type="InterPro" id="IPR003661">
    <property type="entry name" value="HisK_dim/P_dom"/>
</dbReference>
<comment type="caution">
    <text evidence="9">The sequence shown here is derived from an EMBL/GenBank/DDBJ whole genome shotgun (WGS) entry which is preliminary data.</text>
</comment>
<dbReference type="Pfam" id="PF02518">
    <property type="entry name" value="HATPase_c"/>
    <property type="match status" value="1"/>
</dbReference>
<dbReference type="RefSeq" id="WP_184946241.1">
    <property type="nucleotide sequence ID" value="NZ_BAAAWZ010000001.1"/>
</dbReference>
<dbReference type="Pfam" id="PF00512">
    <property type="entry name" value="HisKA"/>
    <property type="match status" value="1"/>
</dbReference>
<dbReference type="InterPro" id="IPR036890">
    <property type="entry name" value="HATPase_C_sf"/>
</dbReference>
<dbReference type="InterPro" id="IPR003594">
    <property type="entry name" value="HATPase_dom"/>
</dbReference>
<dbReference type="Gene3D" id="3.30.450.40">
    <property type="match status" value="1"/>
</dbReference>
<comment type="catalytic activity">
    <reaction evidence="1">
        <text>ATP + protein L-histidine = ADP + protein N-phospho-L-histidine.</text>
        <dbReference type="EC" id="2.7.13.3"/>
    </reaction>
</comment>
<dbReference type="InterPro" id="IPR050736">
    <property type="entry name" value="Sensor_HK_Regulatory"/>
</dbReference>
<dbReference type="EC" id="2.7.13.3" evidence="3"/>
<dbReference type="Proteomes" id="UP000562352">
    <property type="component" value="Unassembled WGS sequence"/>
</dbReference>
<dbReference type="Gene3D" id="3.30.565.10">
    <property type="entry name" value="Histidine kinase-like ATPase, C-terminal domain"/>
    <property type="match status" value="1"/>
</dbReference>
<dbReference type="SUPFAM" id="SSF47384">
    <property type="entry name" value="Homodimeric domain of signal transducing histidine kinase"/>
    <property type="match status" value="1"/>
</dbReference>
<comment type="subcellular location">
    <subcellularLocation>
        <location evidence="2">Cell membrane</location>
    </subcellularLocation>
</comment>
<dbReference type="PANTHER" id="PTHR43711:SF1">
    <property type="entry name" value="HISTIDINE KINASE 1"/>
    <property type="match status" value="1"/>
</dbReference>
<name>A0A841DDU3_PLAVE</name>
<dbReference type="Gene3D" id="1.10.287.130">
    <property type="match status" value="1"/>
</dbReference>
<gene>
    <name evidence="9" type="ORF">FHS22_005556</name>
</gene>
<dbReference type="SUPFAM" id="SSF55781">
    <property type="entry name" value="GAF domain-like"/>
    <property type="match status" value="1"/>
</dbReference>
<evidence type="ECO:0000256" key="1">
    <source>
        <dbReference type="ARBA" id="ARBA00000085"/>
    </source>
</evidence>
<proteinExistence type="predicted"/>
<dbReference type="InterPro" id="IPR005467">
    <property type="entry name" value="His_kinase_dom"/>
</dbReference>
<evidence type="ECO:0000256" key="2">
    <source>
        <dbReference type="ARBA" id="ARBA00004236"/>
    </source>
</evidence>
<dbReference type="CDD" id="cd00082">
    <property type="entry name" value="HisKA"/>
    <property type="match status" value="1"/>
</dbReference>
<dbReference type="SMART" id="SM00065">
    <property type="entry name" value="GAF"/>
    <property type="match status" value="1"/>
</dbReference>
<dbReference type="PRINTS" id="PR00344">
    <property type="entry name" value="BCTRLSENSOR"/>
</dbReference>
<keyword evidence="5" id="KW-0808">Transferase</keyword>
<evidence type="ECO:0000256" key="5">
    <source>
        <dbReference type="ARBA" id="ARBA00022679"/>
    </source>
</evidence>
<keyword evidence="4" id="KW-0597">Phosphoprotein</keyword>
<dbReference type="PROSITE" id="PS50109">
    <property type="entry name" value="HIS_KIN"/>
    <property type="match status" value="1"/>
</dbReference>
<organism evidence="9 10">
    <name type="scientific">Planomonospora venezuelensis</name>
    <dbReference type="NCBI Taxonomy" id="1999"/>
    <lineage>
        <taxon>Bacteria</taxon>
        <taxon>Bacillati</taxon>
        <taxon>Actinomycetota</taxon>
        <taxon>Actinomycetes</taxon>
        <taxon>Streptosporangiales</taxon>
        <taxon>Streptosporangiaceae</taxon>
        <taxon>Planomonospora</taxon>
    </lineage>
</organism>
<dbReference type="GO" id="GO:0000155">
    <property type="term" value="F:phosphorelay sensor kinase activity"/>
    <property type="evidence" value="ECO:0007669"/>
    <property type="project" value="InterPro"/>
</dbReference>
<sequence length="401" mass="43676">MPETPIPSDEAERVRELEELGVLDAPLEPDLDAIAMLAAHVCEAPMALVNLLDADRQHFKGRSGVTWTGADRDSGYCHRTICGRTLLEIPDTLADPVFSRNVVAEGEPYVRYYAGVPLVSRRGHALGTVCVLDHRPRRLVPEQRQLLQALAASATTMLELYRHAAGSGGRVPRPPELERLRDQFLTSINHELRTPMTSIRNALQFLKEGGLDEDTERRFMAVMERNNDRLMRLLDELLLTASLNAGTAAFAPERTDLAGVARLAAEDVADGVRHRRHTLTVRAPQEAVVRADPGMLRIALRHVLDNAVKFTPPGGTIAVTVTAGHRPAVEVRDTGIGIGADDLGHVLEDFYRGAEAEERAIDGTGLGLSVTEKIVRLHGGTVRLESEPGAGTCVRITVPAP</sequence>
<keyword evidence="10" id="KW-1185">Reference proteome</keyword>
<dbReference type="SMART" id="SM00388">
    <property type="entry name" value="HisKA"/>
    <property type="match status" value="1"/>
</dbReference>
<evidence type="ECO:0000313" key="9">
    <source>
        <dbReference type="EMBL" id="MBB5966265.1"/>
    </source>
</evidence>
<dbReference type="AlphaFoldDB" id="A0A841DDU3"/>